<evidence type="ECO:0000313" key="1">
    <source>
        <dbReference type="EMBL" id="TVU48371.1"/>
    </source>
</evidence>
<reference evidence="1 2" key="1">
    <citation type="journal article" date="2019" name="Sci. Rep.">
        <title>A high-quality genome of Eragrostis curvula grass provides insights into Poaceae evolution and supports new strategies to enhance forage quality.</title>
        <authorList>
            <person name="Carballo J."/>
            <person name="Santos B.A.C.M."/>
            <person name="Zappacosta D."/>
            <person name="Garbus I."/>
            <person name="Selva J.P."/>
            <person name="Gallo C.A."/>
            <person name="Diaz A."/>
            <person name="Albertini E."/>
            <person name="Caccamo M."/>
            <person name="Echenique V."/>
        </authorList>
    </citation>
    <scope>NUCLEOTIDE SEQUENCE [LARGE SCALE GENOMIC DNA]</scope>
    <source>
        <strain evidence="2">cv. Victoria</strain>
        <tissue evidence="1">Leaf</tissue>
    </source>
</reference>
<comment type="caution">
    <text evidence="1">The sequence shown here is derived from an EMBL/GenBank/DDBJ whole genome shotgun (WGS) entry which is preliminary data.</text>
</comment>
<name>A0A5J9WJX0_9POAL</name>
<evidence type="ECO:0000313" key="2">
    <source>
        <dbReference type="Proteomes" id="UP000324897"/>
    </source>
</evidence>
<dbReference type="Proteomes" id="UP000324897">
    <property type="component" value="Chromosome 5"/>
</dbReference>
<dbReference type="AlphaFoldDB" id="A0A5J9WJX0"/>
<dbReference type="OrthoDB" id="9547406at2759"/>
<feature type="non-terminal residue" evidence="1">
    <location>
        <position position="1"/>
    </location>
</feature>
<protein>
    <submittedName>
        <fullName evidence="1">Uncharacterized protein</fullName>
    </submittedName>
</protein>
<dbReference type="EMBL" id="RWGY01000004">
    <property type="protein sequence ID" value="TVU48371.1"/>
    <property type="molecule type" value="Genomic_DNA"/>
</dbReference>
<sequence>MNESGAELGVIRTASTEPELTDRVSLTTKAVTNAGITITVPEVTMTGSLGNEGAVGLEVGRELLLCMKPLNWKLQRRILLLAKAAKLIGKQMVLAGLKDDPVCVKKIKDDPALDEPQPPSRDMIGNVQVGNAGETVATVMEPSQCDAADVDGSVGSTRYGPVGARDSIVEGGVAHDKSVTPVVSCTLGVVARSIGRSERTDVICYTRRIFTGSTAASSVALGGCHFHGAGSEPREADLHNYAYGPSAPDICHAAMPRHPVRLVFLED</sequence>
<dbReference type="Gramene" id="TVU48371">
    <property type="protein sequence ID" value="TVU48371"/>
    <property type="gene ID" value="EJB05_08005"/>
</dbReference>
<gene>
    <name evidence="1" type="ORF">EJB05_08005</name>
</gene>
<keyword evidence="2" id="KW-1185">Reference proteome</keyword>
<organism evidence="1 2">
    <name type="scientific">Eragrostis curvula</name>
    <name type="common">weeping love grass</name>
    <dbReference type="NCBI Taxonomy" id="38414"/>
    <lineage>
        <taxon>Eukaryota</taxon>
        <taxon>Viridiplantae</taxon>
        <taxon>Streptophyta</taxon>
        <taxon>Embryophyta</taxon>
        <taxon>Tracheophyta</taxon>
        <taxon>Spermatophyta</taxon>
        <taxon>Magnoliopsida</taxon>
        <taxon>Liliopsida</taxon>
        <taxon>Poales</taxon>
        <taxon>Poaceae</taxon>
        <taxon>PACMAD clade</taxon>
        <taxon>Chloridoideae</taxon>
        <taxon>Eragrostideae</taxon>
        <taxon>Eragrostidinae</taxon>
        <taxon>Eragrostis</taxon>
    </lineage>
</organism>
<proteinExistence type="predicted"/>
<accession>A0A5J9WJX0</accession>